<comment type="caution">
    <text evidence="2">The sequence shown here is derived from an EMBL/GenBank/DDBJ whole genome shotgun (WGS) entry which is preliminary data.</text>
</comment>
<accession>A0A388LTW5</accession>
<gene>
    <name evidence="2" type="ORF">CBR_g40429</name>
</gene>
<proteinExistence type="predicted"/>
<dbReference type="AlphaFoldDB" id="A0A388LTW5"/>
<feature type="compositionally biased region" description="Basic and acidic residues" evidence="1">
    <location>
        <begin position="67"/>
        <end position="105"/>
    </location>
</feature>
<evidence type="ECO:0000313" key="3">
    <source>
        <dbReference type="Proteomes" id="UP000265515"/>
    </source>
</evidence>
<feature type="compositionally biased region" description="Basic and acidic residues" evidence="1">
    <location>
        <begin position="119"/>
        <end position="128"/>
    </location>
</feature>
<keyword evidence="3" id="KW-1185">Reference proteome</keyword>
<feature type="compositionally biased region" description="Gly residues" evidence="1">
    <location>
        <begin position="7"/>
        <end position="32"/>
    </location>
</feature>
<evidence type="ECO:0000313" key="2">
    <source>
        <dbReference type="EMBL" id="GBG85699.1"/>
    </source>
</evidence>
<dbReference type="Gramene" id="GBG85699">
    <property type="protein sequence ID" value="GBG85699"/>
    <property type="gene ID" value="CBR_g40429"/>
</dbReference>
<organism evidence="2 3">
    <name type="scientific">Chara braunii</name>
    <name type="common">Braun's stonewort</name>
    <dbReference type="NCBI Taxonomy" id="69332"/>
    <lineage>
        <taxon>Eukaryota</taxon>
        <taxon>Viridiplantae</taxon>
        <taxon>Streptophyta</taxon>
        <taxon>Charophyceae</taxon>
        <taxon>Charales</taxon>
        <taxon>Characeae</taxon>
        <taxon>Chara</taxon>
    </lineage>
</organism>
<dbReference type="EMBL" id="BFEA01000531">
    <property type="protein sequence ID" value="GBG85699.1"/>
    <property type="molecule type" value="Genomic_DNA"/>
</dbReference>
<name>A0A388LTW5_CHABU</name>
<feature type="compositionally biased region" description="Gly residues" evidence="1">
    <location>
        <begin position="39"/>
        <end position="60"/>
    </location>
</feature>
<feature type="region of interest" description="Disordered" evidence="1">
    <location>
        <begin position="1"/>
        <end position="164"/>
    </location>
</feature>
<protein>
    <submittedName>
        <fullName evidence="2">Uncharacterized protein</fullName>
    </submittedName>
</protein>
<sequence length="212" mass="22240">MRRSGRGAAGGGAREGGAAGETGKGLGVGEGARGQTRRGVGGPGGGVVEGVGGGAGGEMGRGLMNARRAEEGEEIYVKEEKREEHEDEREKESEEERGKSRESTGRRKSSTRSVGIARVGEEGEAGLRKKERVGAGGRSRSRDWGRRGRGGGIGSEDSERRVTDRPTVLVKNTAVKAWHATLGCFMTCNGFHVRVPVVDVAQEVNGASGFHL</sequence>
<evidence type="ECO:0000256" key="1">
    <source>
        <dbReference type="SAM" id="MobiDB-lite"/>
    </source>
</evidence>
<reference evidence="2 3" key="1">
    <citation type="journal article" date="2018" name="Cell">
        <title>The Chara Genome: Secondary Complexity and Implications for Plant Terrestrialization.</title>
        <authorList>
            <person name="Nishiyama T."/>
            <person name="Sakayama H."/>
            <person name="Vries J.D."/>
            <person name="Buschmann H."/>
            <person name="Saint-Marcoux D."/>
            <person name="Ullrich K.K."/>
            <person name="Haas F.B."/>
            <person name="Vanderstraeten L."/>
            <person name="Becker D."/>
            <person name="Lang D."/>
            <person name="Vosolsobe S."/>
            <person name="Rombauts S."/>
            <person name="Wilhelmsson P.K.I."/>
            <person name="Janitza P."/>
            <person name="Kern R."/>
            <person name="Heyl A."/>
            <person name="Rumpler F."/>
            <person name="Villalobos L.I.A.C."/>
            <person name="Clay J.M."/>
            <person name="Skokan R."/>
            <person name="Toyoda A."/>
            <person name="Suzuki Y."/>
            <person name="Kagoshima H."/>
            <person name="Schijlen E."/>
            <person name="Tajeshwar N."/>
            <person name="Catarino B."/>
            <person name="Hetherington A.J."/>
            <person name="Saltykova A."/>
            <person name="Bonnot C."/>
            <person name="Breuninger H."/>
            <person name="Symeonidi A."/>
            <person name="Radhakrishnan G.V."/>
            <person name="Van Nieuwerburgh F."/>
            <person name="Deforce D."/>
            <person name="Chang C."/>
            <person name="Karol K.G."/>
            <person name="Hedrich R."/>
            <person name="Ulvskov P."/>
            <person name="Glockner G."/>
            <person name="Delwiche C.F."/>
            <person name="Petrasek J."/>
            <person name="Van de Peer Y."/>
            <person name="Friml J."/>
            <person name="Beilby M."/>
            <person name="Dolan L."/>
            <person name="Kohara Y."/>
            <person name="Sugano S."/>
            <person name="Fujiyama A."/>
            <person name="Delaux P.-M."/>
            <person name="Quint M."/>
            <person name="TheiBen G."/>
            <person name="Hagemann M."/>
            <person name="Harholt J."/>
            <person name="Dunand C."/>
            <person name="Zachgo S."/>
            <person name="Langdale J."/>
            <person name="Maumus F."/>
            <person name="Straeten D.V.D."/>
            <person name="Gould S.B."/>
            <person name="Rensing S.A."/>
        </authorList>
    </citation>
    <scope>NUCLEOTIDE SEQUENCE [LARGE SCALE GENOMIC DNA]</scope>
    <source>
        <strain evidence="2 3">S276</strain>
    </source>
</reference>
<dbReference type="Proteomes" id="UP000265515">
    <property type="component" value="Unassembled WGS sequence"/>
</dbReference>